<dbReference type="EMBL" id="LKHP01000001">
    <property type="protein sequence ID" value="KRQ87937.1"/>
    <property type="molecule type" value="Genomic_DNA"/>
</dbReference>
<dbReference type="Pfam" id="PF04070">
    <property type="entry name" value="DUF378"/>
    <property type="match status" value="1"/>
</dbReference>
<dbReference type="PANTHER" id="PTHR37304">
    <property type="entry name" value="MEMBRANE PROTEIN-RELATED"/>
    <property type="match status" value="1"/>
</dbReference>
<dbReference type="PANTHER" id="PTHR37304:SF1">
    <property type="entry name" value="MEMBRANE PROTEIN"/>
    <property type="match status" value="1"/>
</dbReference>
<dbReference type="RefSeq" id="WP_057976000.1">
    <property type="nucleotide sequence ID" value="NZ_LKHP01000001.1"/>
</dbReference>
<organism evidence="2 3">
    <name type="scientific">Caloramator mitchellensis</name>
    <dbReference type="NCBI Taxonomy" id="908809"/>
    <lineage>
        <taxon>Bacteria</taxon>
        <taxon>Bacillati</taxon>
        <taxon>Bacillota</taxon>
        <taxon>Clostridia</taxon>
        <taxon>Eubacteriales</taxon>
        <taxon>Clostridiaceae</taxon>
        <taxon>Caloramator</taxon>
    </lineage>
</organism>
<dbReference type="STRING" id="908809.ABG79_00102"/>
<evidence type="ECO:0000313" key="3">
    <source>
        <dbReference type="Proteomes" id="UP000052015"/>
    </source>
</evidence>
<feature type="transmembrane region" description="Helical" evidence="1">
    <location>
        <begin position="41"/>
        <end position="61"/>
    </location>
</feature>
<protein>
    <recommendedName>
        <fullName evidence="4">DUF378 domain-containing protein</fullName>
    </recommendedName>
</protein>
<gene>
    <name evidence="2" type="ORF">ABG79_00102</name>
</gene>
<accession>A0A0R3JWN0</accession>
<dbReference type="InterPro" id="IPR007211">
    <property type="entry name" value="DUF378"/>
</dbReference>
<proteinExistence type="predicted"/>
<evidence type="ECO:0008006" key="4">
    <source>
        <dbReference type="Google" id="ProtNLM"/>
    </source>
</evidence>
<keyword evidence="3" id="KW-1185">Reference proteome</keyword>
<sequence length="72" mass="7754">MRILNIVSLAVLVLGGLNWGFVAISGFDPLLPILGGYSSPFARVFYGIVGLSAIWVFYAYLMTPGSDGIEEK</sequence>
<comment type="caution">
    <text evidence="2">The sequence shown here is derived from an EMBL/GenBank/DDBJ whole genome shotgun (WGS) entry which is preliminary data.</text>
</comment>
<reference evidence="2 3" key="1">
    <citation type="submission" date="2015-09" db="EMBL/GenBank/DDBJ databases">
        <title>Draft genome sequence of a Caloramator mitchellensis, a moderate thermophile from the Great Artesian Basin of Australia.</title>
        <authorList>
            <person name="Patel B.K."/>
        </authorList>
    </citation>
    <scope>NUCLEOTIDE SEQUENCE [LARGE SCALE GENOMIC DNA]</scope>
    <source>
        <strain evidence="2 3">VF08</strain>
    </source>
</reference>
<keyword evidence="1" id="KW-0812">Transmembrane</keyword>
<keyword evidence="1" id="KW-0472">Membrane</keyword>
<dbReference type="OrthoDB" id="1956445at2"/>
<name>A0A0R3JWN0_CALMK</name>
<evidence type="ECO:0000313" key="2">
    <source>
        <dbReference type="EMBL" id="KRQ87937.1"/>
    </source>
</evidence>
<dbReference type="AlphaFoldDB" id="A0A0R3JWN0"/>
<dbReference type="Proteomes" id="UP000052015">
    <property type="component" value="Unassembled WGS sequence"/>
</dbReference>
<evidence type="ECO:0000256" key="1">
    <source>
        <dbReference type="SAM" id="Phobius"/>
    </source>
</evidence>
<keyword evidence="1" id="KW-1133">Transmembrane helix</keyword>